<feature type="chain" id="PRO_5002713857" evidence="1">
    <location>
        <begin position="22"/>
        <end position="151"/>
    </location>
</feature>
<accession>A7RV79</accession>
<dbReference type="AlphaFoldDB" id="A7RV79"/>
<keyword evidence="1" id="KW-0732">Signal</keyword>
<feature type="signal peptide" evidence="1">
    <location>
        <begin position="1"/>
        <end position="21"/>
    </location>
</feature>
<sequence>MDFKLVICVVVLLIAASVVESRSKHQSKYKTKNLRLSLRNMAKREERCDWVGTKDCQHDGECIATCDGYQLICYGGRCDIDNPGQPYRKTLAKQEKREERCDWVGTKDCSDDLECAATCDGYSLLCYGGKCDIDNPSQPYRKSLSRAGLRH</sequence>
<evidence type="ECO:0000313" key="2">
    <source>
        <dbReference type="EMBL" id="EDO44596.1"/>
    </source>
</evidence>
<keyword evidence="3" id="KW-1185">Reference proteome</keyword>
<name>A7RV79_NEMVE</name>
<evidence type="ECO:0000313" key="3">
    <source>
        <dbReference type="Proteomes" id="UP000001593"/>
    </source>
</evidence>
<proteinExistence type="predicted"/>
<gene>
    <name evidence="2" type="ORF">NEMVEDRAFT_v1g240916</name>
</gene>
<dbReference type="Proteomes" id="UP000001593">
    <property type="component" value="Unassembled WGS sequence"/>
</dbReference>
<dbReference type="HOGENOM" id="CLU_1733656_0_0_1"/>
<protein>
    <submittedName>
        <fullName evidence="2">Uncharacterized protein</fullName>
    </submittedName>
</protein>
<evidence type="ECO:0000256" key="1">
    <source>
        <dbReference type="SAM" id="SignalP"/>
    </source>
</evidence>
<organism evidence="2 3">
    <name type="scientific">Nematostella vectensis</name>
    <name type="common">Starlet sea anemone</name>
    <dbReference type="NCBI Taxonomy" id="45351"/>
    <lineage>
        <taxon>Eukaryota</taxon>
        <taxon>Metazoa</taxon>
        <taxon>Cnidaria</taxon>
        <taxon>Anthozoa</taxon>
        <taxon>Hexacorallia</taxon>
        <taxon>Actiniaria</taxon>
        <taxon>Edwardsiidae</taxon>
        <taxon>Nematostella</taxon>
    </lineage>
</organism>
<dbReference type="KEGG" id="nve:5516521"/>
<dbReference type="InParanoid" id="A7RV79"/>
<dbReference type="EMBL" id="DS469543">
    <property type="protein sequence ID" value="EDO44596.1"/>
    <property type="molecule type" value="Genomic_DNA"/>
</dbReference>
<reference evidence="2 3" key="1">
    <citation type="journal article" date="2007" name="Science">
        <title>Sea anemone genome reveals ancestral eumetazoan gene repertoire and genomic organization.</title>
        <authorList>
            <person name="Putnam N.H."/>
            <person name="Srivastava M."/>
            <person name="Hellsten U."/>
            <person name="Dirks B."/>
            <person name="Chapman J."/>
            <person name="Salamov A."/>
            <person name="Terry A."/>
            <person name="Shapiro H."/>
            <person name="Lindquist E."/>
            <person name="Kapitonov V.V."/>
            <person name="Jurka J."/>
            <person name="Genikhovich G."/>
            <person name="Grigoriev I.V."/>
            <person name="Lucas S.M."/>
            <person name="Steele R.E."/>
            <person name="Finnerty J.R."/>
            <person name="Technau U."/>
            <person name="Martindale M.Q."/>
            <person name="Rokhsar D.S."/>
        </authorList>
    </citation>
    <scope>NUCLEOTIDE SEQUENCE [LARGE SCALE GENOMIC DNA]</scope>
    <source>
        <strain evidence="3">CH2 X CH6</strain>
    </source>
</reference>